<name>A0AAC9TZY0_9GAMM</name>
<reference evidence="1 2" key="1">
    <citation type="submission" date="2017-06" db="EMBL/GenBank/DDBJ databases">
        <title>Complete genome sequence of Shewanella marisflavi EP1 associated with anaerobic 2,4-dinitrotoluene reduction and salt tolerance.</title>
        <authorList>
            <person name="Huang J."/>
        </authorList>
    </citation>
    <scope>NUCLEOTIDE SEQUENCE [LARGE SCALE GENOMIC DNA]</scope>
    <source>
        <strain evidence="1 2">EP1</strain>
    </source>
</reference>
<organism evidence="1 2">
    <name type="scientific">Shewanella marisflavi</name>
    <dbReference type="NCBI Taxonomy" id="260364"/>
    <lineage>
        <taxon>Bacteria</taxon>
        <taxon>Pseudomonadati</taxon>
        <taxon>Pseudomonadota</taxon>
        <taxon>Gammaproteobacteria</taxon>
        <taxon>Alteromonadales</taxon>
        <taxon>Shewanellaceae</taxon>
        <taxon>Shewanella</taxon>
    </lineage>
</organism>
<dbReference type="KEGG" id="smav:CFF01_12465"/>
<accession>A0AAC9TZY0</accession>
<sequence>MGKKYAILLVYSNICKQSVIESFVFHSKLILGSDCTILVVENNLSSVFNYKASGDVTFITGDNTLSEFSGWAKGIDYIKKCNIVNEGDIFLFGNDTFNNHRSFSVLDSLLFKWMASKLKKPEPVIIGEVCRTNRICSLDGMAFSSWVSTYLFMANVKMVKRFSEAIVSGRECIERVTDKYISFSNKRVCSELSAHINSWLRPVDQQQHSWYKSHSDDLELIYRKAEAILNEKRLSAITVNSNGRLYSVYDSMLGDLIKKVGWSIYYRRRKL</sequence>
<protein>
    <submittedName>
        <fullName evidence="1">Uncharacterized protein</fullName>
    </submittedName>
</protein>
<dbReference type="EMBL" id="CP022272">
    <property type="protein sequence ID" value="ASJ97325.1"/>
    <property type="molecule type" value="Genomic_DNA"/>
</dbReference>
<dbReference type="AlphaFoldDB" id="A0AAC9TZY0"/>
<evidence type="ECO:0000313" key="2">
    <source>
        <dbReference type="Proteomes" id="UP000198233"/>
    </source>
</evidence>
<gene>
    <name evidence="1" type="ORF">CFF01_12465</name>
</gene>
<evidence type="ECO:0000313" key="1">
    <source>
        <dbReference type="EMBL" id="ASJ97325.1"/>
    </source>
</evidence>
<proteinExistence type="predicted"/>
<dbReference type="Proteomes" id="UP000198233">
    <property type="component" value="Chromosome"/>
</dbReference>
<dbReference type="RefSeq" id="WP_088905007.1">
    <property type="nucleotide sequence ID" value="NZ_CP022272.1"/>
</dbReference>